<dbReference type="GO" id="GO:0015937">
    <property type="term" value="P:coenzyme A biosynthetic process"/>
    <property type="evidence" value="ECO:0007669"/>
    <property type="project" value="UniProtKB-UniRule"/>
</dbReference>
<evidence type="ECO:0000256" key="1">
    <source>
        <dbReference type="ARBA" id="ARBA00008826"/>
    </source>
</evidence>
<dbReference type="Proteomes" id="UP000287866">
    <property type="component" value="Unassembled WGS sequence"/>
</dbReference>
<dbReference type="PANTHER" id="PTHR10695">
    <property type="entry name" value="DEPHOSPHO-COA KINASE-RELATED"/>
    <property type="match status" value="1"/>
</dbReference>
<dbReference type="GO" id="GO:0004140">
    <property type="term" value="F:dephospho-CoA kinase activity"/>
    <property type="evidence" value="ECO:0007669"/>
    <property type="project" value="UniProtKB-UniRule"/>
</dbReference>
<dbReference type="GO" id="GO:0005524">
    <property type="term" value="F:ATP binding"/>
    <property type="evidence" value="ECO:0007669"/>
    <property type="project" value="UniProtKB-UniRule"/>
</dbReference>
<dbReference type="SUPFAM" id="SSF81301">
    <property type="entry name" value="Nucleotidyltransferase"/>
    <property type="match status" value="1"/>
</dbReference>
<protein>
    <recommendedName>
        <fullName evidence="6 7">Dephospho-CoA kinase</fullName>
        <ecNumber evidence="6 7">2.7.1.24</ecNumber>
    </recommendedName>
    <alternativeName>
        <fullName evidence="6">Dephosphocoenzyme A kinase</fullName>
    </alternativeName>
</protein>
<dbReference type="Gene3D" id="3.30.460.10">
    <property type="entry name" value="Beta Polymerase, domain 2"/>
    <property type="match status" value="1"/>
</dbReference>
<comment type="subcellular location">
    <subcellularLocation>
        <location evidence="6">Cytoplasm</location>
    </subcellularLocation>
</comment>
<evidence type="ECO:0000313" key="9">
    <source>
        <dbReference type="Proteomes" id="UP000287866"/>
    </source>
</evidence>
<proteinExistence type="inferred from homology"/>
<keyword evidence="3 6" id="KW-0963">Cytoplasm</keyword>
<evidence type="ECO:0000256" key="2">
    <source>
        <dbReference type="ARBA" id="ARBA00011058"/>
    </source>
</evidence>
<dbReference type="InterPro" id="IPR001977">
    <property type="entry name" value="Depp_CoAkinase"/>
</dbReference>
<comment type="similarity">
    <text evidence="6">Belongs to the CoaE family.</text>
</comment>
<keyword evidence="6" id="KW-0173">Coenzyme A biosynthesis</keyword>
<evidence type="ECO:0000256" key="6">
    <source>
        <dbReference type="HAMAP-Rule" id="MF_00376"/>
    </source>
</evidence>
<dbReference type="NCBIfam" id="NF002879">
    <property type="entry name" value="PRK03333.1"/>
    <property type="match status" value="1"/>
</dbReference>
<dbReference type="AlphaFoldDB" id="A0A8T6R0B2"/>
<dbReference type="InterPro" id="IPR027417">
    <property type="entry name" value="P-loop_NTPase"/>
</dbReference>
<evidence type="ECO:0000256" key="5">
    <source>
        <dbReference type="ARBA" id="ARBA00022840"/>
    </source>
</evidence>
<evidence type="ECO:0000256" key="7">
    <source>
        <dbReference type="NCBIfam" id="TIGR00152"/>
    </source>
</evidence>
<evidence type="ECO:0000256" key="3">
    <source>
        <dbReference type="ARBA" id="ARBA00022490"/>
    </source>
</evidence>
<dbReference type="EC" id="2.7.1.24" evidence="6 7"/>
<comment type="caution">
    <text evidence="8">The sequence shown here is derived from an EMBL/GenBank/DDBJ whole genome shotgun (WGS) entry which is preliminary data.</text>
</comment>
<comment type="pathway">
    <text evidence="6">Cofactor biosynthesis; coenzyme A biosynthesis; CoA from (R)-pantothenate: step 5/5.</text>
</comment>
<gene>
    <name evidence="6" type="primary">coaE</name>
    <name evidence="8" type="ORF">EPD83_004275</name>
</gene>
<feature type="binding site" evidence="6">
    <location>
        <begin position="11"/>
        <end position="16"/>
    </location>
    <ligand>
        <name>ATP</name>
        <dbReference type="ChEBI" id="CHEBI:30616"/>
    </ligand>
</feature>
<keyword evidence="6 8" id="KW-0418">Kinase</keyword>
<comment type="function">
    <text evidence="6">Catalyzes the phosphorylation of the 3'-hydroxyl group of dephosphocoenzyme A to form coenzyme A.</text>
</comment>
<keyword evidence="6 8" id="KW-0808">Transferase</keyword>
<dbReference type="SUPFAM" id="SSF52540">
    <property type="entry name" value="P-loop containing nucleoside triphosphate hydrolases"/>
    <property type="match status" value="1"/>
</dbReference>
<organism evidence="8 9">
    <name type="scientific">Phycicoccus flavus</name>
    <dbReference type="NCBI Taxonomy" id="2502783"/>
    <lineage>
        <taxon>Bacteria</taxon>
        <taxon>Bacillati</taxon>
        <taxon>Actinomycetota</taxon>
        <taxon>Actinomycetes</taxon>
        <taxon>Micrococcales</taxon>
        <taxon>Intrasporangiaceae</taxon>
        <taxon>Phycicoccus</taxon>
    </lineage>
</organism>
<dbReference type="GO" id="GO:0005737">
    <property type="term" value="C:cytoplasm"/>
    <property type="evidence" value="ECO:0007669"/>
    <property type="project" value="UniProtKB-SubCell"/>
</dbReference>
<comment type="catalytic activity">
    <reaction evidence="6">
        <text>3'-dephospho-CoA + ATP = ADP + CoA + H(+)</text>
        <dbReference type="Rhea" id="RHEA:18245"/>
        <dbReference type="ChEBI" id="CHEBI:15378"/>
        <dbReference type="ChEBI" id="CHEBI:30616"/>
        <dbReference type="ChEBI" id="CHEBI:57287"/>
        <dbReference type="ChEBI" id="CHEBI:57328"/>
        <dbReference type="ChEBI" id="CHEBI:456216"/>
        <dbReference type="EC" id="2.7.1.24"/>
    </reaction>
</comment>
<keyword evidence="9" id="KW-1185">Reference proteome</keyword>
<dbReference type="Gene3D" id="3.40.50.300">
    <property type="entry name" value="P-loop containing nucleotide triphosphate hydrolases"/>
    <property type="match status" value="1"/>
</dbReference>
<dbReference type="HAMAP" id="MF_00376">
    <property type="entry name" value="Dephospho_CoA_kinase"/>
    <property type="match status" value="1"/>
</dbReference>
<dbReference type="PROSITE" id="PS51219">
    <property type="entry name" value="DPCK"/>
    <property type="match status" value="1"/>
</dbReference>
<evidence type="ECO:0000313" key="8">
    <source>
        <dbReference type="EMBL" id="NHA67276.1"/>
    </source>
</evidence>
<comment type="similarity">
    <text evidence="1">In the N-terminal section; belongs to the CoaE family.</text>
</comment>
<evidence type="ECO:0000256" key="4">
    <source>
        <dbReference type="ARBA" id="ARBA00022741"/>
    </source>
</evidence>
<sequence length="388" mass="40488">MLRVGLSGGIGSGKSTAAAVLRSLGAVVVDADVVAREVVAPGTPGLAAVLERFGDGVRAPDGGLDRAALGRVVFADAGARRDLEDITHPLIGRRTEELFEAAPDDAVVVHDMPLLVEKEMSAEYHLVLLVGASERTRLRRLVEHRGMGEDDARARMVAQADDDARRAAADAWLENEGTPAALEDAVRRVWHARVEPFAENLRAGAAGGSGSPVLGPPDPGWAAAAARLLARVRLTVGAVAGSLDHVGATAVPGLPARDVVDLQVGVHRLADADDPAVVTALAAAGFPRLEGSGPPGGAERTHGSCDPGRVARLHVREVGSPGWSDALLLRDWLRAEPVERDGYARLEAGLAARRPGPTNDAADRRAWVADALPRARGWAARSGWAPPS</sequence>
<name>A0A8T6R0B2_9MICO</name>
<dbReference type="InterPro" id="IPR043519">
    <property type="entry name" value="NT_sf"/>
</dbReference>
<dbReference type="EMBL" id="SAYU02000008">
    <property type="protein sequence ID" value="NHA67276.1"/>
    <property type="molecule type" value="Genomic_DNA"/>
</dbReference>
<dbReference type="InterPro" id="IPR007344">
    <property type="entry name" value="GrpB/CoaE"/>
</dbReference>
<dbReference type="RefSeq" id="WP_165566249.1">
    <property type="nucleotide sequence ID" value="NZ_SAYU02000008.1"/>
</dbReference>
<accession>A0A8T6R0B2</accession>
<dbReference type="Pfam" id="PF01121">
    <property type="entry name" value="CoaE"/>
    <property type="match status" value="1"/>
</dbReference>
<dbReference type="CDD" id="cd02022">
    <property type="entry name" value="DPCK"/>
    <property type="match status" value="1"/>
</dbReference>
<comment type="similarity">
    <text evidence="2">In the C-terminal section; belongs to the UPF0157 (GrpB) family.</text>
</comment>
<dbReference type="PANTHER" id="PTHR10695:SF46">
    <property type="entry name" value="BIFUNCTIONAL COENZYME A SYNTHASE-RELATED"/>
    <property type="match status" value="1"/>
</dbReference>
<keyword evidence="5 6" id="KW-0067">ATP-binding</keyword>
<dbReference type="NCBIfam" id="TIGR00152">
    <property type="entry name" value="dephospho-CoA kinase"/>
    <property type="match status" value="1"/>
</dbReference>
<keyword evidence="4 6" id="KW-0547">Nucleotide-binding</keyword>
<reference evidence="8" key="1">
    <citation type="submission" date="2020-03" db="EMBL/GenBank/DDBJ databases">
        <title>Phycicoccus flavus sp. nov., a novel endophytic actinobacterium isolated from branch of Kandelia candel.</title>
        <authorList>
            <person name="Tuo L."/>
        </authorList>
    </citation>
    <scope>NUCLEOTIDE SEQUENCE</scope>
    <source>
        <strain evidence="8">CMS6Z-2</strain>
    </source>
</reference>
<dbReference type="Pfam" id="PF04229">
    <property type="entry name" value="GrpB"/>
    <property type="match status" value="1"/>
</dbReference>